<dbReference type="Proteomes" id="UP000663193">
    <property type="component" value="Chromosome 9"/>
</dbReference>
<dbReference type="GO" id="GO:0016052">
    <property type="term" value="P:carbohydrate catabolic process"/>
    <property type="evidence" value="ECO:0007669"/>
    <property type="project" value="InterPro"/>
</dbReference>
<keyword evidence="9" id="KW-0472">Membrane</keyword>
<proteinExistence type="inferred from homology"/>
<evidence type="ECO:0000256" key="4">
    <source>
        <dbReference type="ARBA" id="ARBA00022729"/>
    </source>
</evidence>
<dbReference type="Gene3D" id="1.50.10.20">
    <property type="match status" value="1"/>
</dbReference>
<evidence type="ECO:0000256" key="1">
    <source>
        <dbReference type="ARBA" id="ARBA00001452"/>
    </source>
</evidence>
<keyword evidence="7" id="KW-0326">Glycosidase</keyword>
<keyword evidence="9" id="KW-1133">Transmembrane helix</keyword>
<dbReference type="VEuPathDB" id="FungiDB:JI435_063170"/>
<feature type="region of interest" description="Disordered" evidence="8">
    <location>
        <begin position="482"/>
        <end position="627"/>
    </location>
</feature>
<evidence type="ECO:0000313" key="10">
    <source>
        <dbReference type="EMBL" id="QRC98965.1"/>
    </source>
</evidence>
<evidence type="ECO:0000256" key="8">
    <source>
        <dbReference type="SAM" id="MobiDB-lite"/>
    </source>
</evidence>
<dbReference type="FunFam" id="1.50.10.20:FF:000100">
    <property type="entry name" value="Mannan endo-1,6-alpha-mannosidase"/>
    <property type="match status" value="1"/>
</dbReference>
<keyword evidence="5" id="KW-0378">Hydrolase</keyword>
<keyword evidence="11" id="KW-1185">Reference proteome</keyword>
<feature type="compositionally biased region" description="Polar residues" evidence="8">
    <location>
        <begin position="587"/>
        <end position="601"/>
    </location>
</feature>
<evidence type="ECO:0000256" key="9">
    <source>
        <dbReference type="SAM" id="Phobius"/>
    </source>
</evidence>
<feature type="transmembrane region" description="Helical" evidence="9">
    <location>
        <begin position="79"/>
        <end position="98"/>
    </location>
</feature>
<feature type="transmembrane region" description="Helical" evidence="9">
    <location>
        <begin position="47"/>
        <end position="67"/>
    </location>
</feature>
<dbReference type="SUPFAM" id="SSF48208">
    <property type="entry name" value="Six-hairpin glycosidases"/>
    <property type="match status" value="1"/>
</dbReference>
<dbReference type="InterPro" id="IPR005198">
    <property type="entry name" value="Glyco_hydro_76"/>
</dbReference>
<evidence type="ECO:0000256" key="7">
    <source>
        <dbReference type="ARBA" id="ARBA00023295"/>
    </source>
</evidence>
<sequence length="715" mass="75225">MGGLWHVLGWLCCFSSISIPSLSVFPFPFTSTSSRLCACLLELGFPFFTLLHTLDTFLVYTVPSALLRSLSTCKTIMRFFTQFTGAALLVLASTARAVDLDPESEESILAASKQYAAGLMALYQGGAEGTAIENVGIWPQPHYWWEGGAAWGGMIEYSMFTGDDSFTKTLQQALTANYGPANNFILDYRRSQTGNDDQAFWALAVMSALEYQFPDAENAPADYLDVAVNSFNNIMSRWDETSCGGGLKWQIYPENSYGYNYKNSISNGCAFALGARLARYTGNQSYADTATKVYDWSKKVGLVTDKFEVYDGAGDKENCAEKTIDKTQWTYNNAMYLHGSAFMFDFTKGDSTWKDRVSGFMSRAEELFFKPYDNATDIMFEAACETGETGRHCNLDQQSFKAYLSRFMAKTAIMAPFTKDTITKYLKASAVGAAKSCSGGADGKTCGSKWYTGAWDGKSGVGQQLSALEVTQALLMLKKGTVPAKKDASKPEPATSATPKPSSTPAASSAPSSAPAPSSQAPSPAPSSQAPSSAPSPAPSSNAPAPAQPSDVPSFTFSPSSASPAPAPSASAPASSVTPAPVLPSAGPSNSTSVPAQSRSSVKPGGEFGEKPSSKSCTKSNGSSCTCTPSVTKTVYVPLVTKASTSCTPSVTTTVYVAPAVPTISGMPIPSASVNGSLPVPSPSQPLQFEGAAVTMKAAATAILAAVIVAAAAAL</sequence>
<dbReference type="EMBL" id="CP069031">
    <property type="protein sequence ID" value="QRC98965.1"/>
    <property type="molecule type" value="Genomic_DNA"/>
</dbReference>
<feature type="compositionally biased region" description="Low complexity" evidence="8">
    <location>
        <begin position="493"/>
        <end position="586"/>
    </location>
</feature>
<dbReference type="EC" id="3.2.1.101" evidence="3"/>
<dbReference type="InterPro" id="IPR008928">
    <property type="entry name" value="6-hairpin_glycosidase_sf"/>
</dbReference>
<dbReference type="PANTHER" id="PTHR12145:SF36">
    <property type="entry name" value="MANNAN ENDO-1,6-ALPHA-MANNOSIDASE DCW1"/>
    <property type="match status" value="1"/>
</dbReference>
<accession>A0A7U2F585</accession>
<comment type="similarity">
    <text evidence="2">Belongs to the glycosyl hydrolase 76 family.</text>
</comment>
<evidence type="ECO:0000256" key="2">
    <source>
        <dbReference type="ARBA" id="ARBA00009699"/>
    </source>
</evidence>
<evidence type="ECO:0000256" key="6">
    <source>
        <dbReference type="ARBA" id="ARBA00023180"/>
    </source>
</evidence>
<evidence type="ECO:0000313" key="11">
    <source>
        <dbReference type="Proteomes" id="UP000663193"/>
    </source>
</evidence>
<dbReference type="PANTHER" id="PTHR12145">
    <property type="entry name" value="MANNAN ENDO-1,6-ALPHA-MANNOSIDASE DCW1"/>
    <property type="match status" value="1"/>
</dbReference>
<keyword evidence="6" id="KW-0325">Glycoprotein</keyword>
<name>A0A7U2F585_PHANO</name>
<protein>
    <recommendedName>
        <fullName evidence="3">mannan endo-1,6-alpha-mannosidase</fullName>
        <ecNumber evidence="3">3.2.1.101</ecNumber>
    </recommendedName>
</protein>
<reference evidence="11" key="1">
    <citation type="journal article" date="2021" name="BMC Genomics">
        <title>Chromosome-level genome assembly and manually-curated proteome of model necrotroph Parastagonospora nodorum Sn15 reveals a genome-wide trove of candidate effector homologs, and redundancy of virulence-related functions within an accessory chromosome.</title>
        <authorList>
            <person name="Bertazzoni S."/>
            <person name="Jones D.A.B."/>
            <person name="Phan H.T."/>
            <person name="Tan K.-C."/>
            <person name="Hane J.K."/>
        </authorList>
    </citation>
    <scope>NUCLEOTIDE SEQUENCE [LARGE SCALE GENOMIC DNA]</scope>
    <source>
        <strain evidence="11">SN15 / ATCC MYA-4574 / FGSC 10173)</strain>
    </source>
</reference>
<dbReference type="PRINTS" id="PR01217">
    <property type="entry name" value="PRICHEXTENSN"/>
</dbReference>
<dbReference type="InterPro" id="IPR014480">
    <property type="entry name" value="Mannan-1_6-alpha_mannosidase"/>
</dbReference>
<feature type="transmembrane region" description="Helical" evidence="9">
    <location>
        <begin position="7"/>
        <end position="27"/>
    </location>
</feature>
<gene>
    <name evidence="10" type="ORF">JI435_063170</name>
</gene>
<keyword evidence="9" id="KW-0812">Transmembrane</keyword>
<organism evidence="10 11">
    <name type="scientific">Phaeosphaeria nodorum (strain SN15 / ATCC MYA-4574 / FGSC 10173)</name>
    <name type="common">Glume blotch fungus</name>
    <name type="synonym">Parastagonospora nodorum</name>
    <dbReference type="NCBI Taxonomy" id="321614"/>
    <lineage>
        <taxon>Eukaryota</taxon>
        <taxon>Fungi</taxon>
        <taxon>Dikarya</taxon>
        <taxon>Ascomycota</taxon>
        <taxon>Pezizomycotina</taxon>
        <taxon>Dothideomycetes</taxon>
        <taxon>Pleosporomycetidae</taxon>
        <taxon>Pleosporales</taxon>
        <taxon>Pleosporineae</taxon>
        <taxon>Phaeosphaeriaceae</taxon>
        <taxon>Parastagonospora</taxon>
    </lineage>
</organism>
<dbReference type="Pfam" id="PF03663">
    <property type="entry name" value="Glyco_hydro_76"/>
    <property type="match status" value="1"/>
</dbReference>
<comment type="catalytic activity">
    <reaction evidence="1">
        <text>Random hydrolysis of (1-&gt;6)-alpha-D-mannosidic linkages in unbranched (1-&gt;6)-mannans.</text>
        <dbReference type="EC" id="3.2.1.101"/>
    </reaction>
</comment>
<dbReference type="AlphaFoldDB" id="A0A7U2F585"/>
<dbReference type="GO" id="GO:0008496">
    <property type="term" value="F:mannan endo-1,6-alpha-mannosidase activity"/>
    <property type="evidence" value="ECO:0007669"/>
    <property type="project" value="UniProtKB-EC"/>
</dbReference>
<feature type="compositionally biased region" description="Low complexity" evidence="8">
    <location>
        <begin position="614"/>
        <end position="627"/>
    </location>
</feature>
<keyword evidence="4" id="KW-0732">Signal</keyword>
<evidence type="ECO:0000256" key="3">
    <source>
        <dbReference type="ARBA" id="ARBA00012350"/>
    </source>
</evidence>
<dbReference type="OrthoDB" id="4187847at2759"/>
<evidence type="ECO:0000256" key="5">
    <source>
        <dbReference type="ARBA" id="ARBA00022801"/>
    </source>
</evidence>